<name>G9QL19_9BACI</name>
<proteinExistence type="predicted"/>
<dbReference type="AlphaFoldDB" id="G9QL19"/>
<dbReference type="PATRIC" id="fig|665952.3.peg.1731"/>
<organism evidence="1 2">
    <name type="scientific">Bacillus smithii 7_3_47FAA</name>
    <dbReference type="NCBI Taxonomy" id="665952"/>
    <lineage>
        <taxon>Bacteria</taxon>
        <taxon>Bacillati</taxon>
        <taxon>Bacillota</taxon>
        <taxon>Bacilli</taxon>
        <taxon>Bacillales</taxon>
        <taxon>Bacillaceae</taxon>
        <taxon>Bacillus</taxon>
    </lineage>
</organism>
<dbReference type="HOGENOM" id="CLU_3285236_0_0_9"/>
<reference evidence="1 2" key="1">
    <citation type="submission" date="2011-09" db="EMBL/GenBank/DDBJ databases">
        <title>The Genome Sequence of Bacillus smithii 7_3_47FAA.</title>
        <authorList>
            <consortium name="The Broad Institute Genome Sequencing Platform"/>
            <person name="Earl A."/>
            <person name="Ward D."/>
            <person name="Feldgarden M."/>
            <person name="Gevers D."/>
            <person name="Daigneault M."/>
            <person name="Strauss J."/>
            <person name="Allen-Vercoe E."/>
            <person name="Young S.K."/>
            <person name="Zeng Q."/>
            <person name="Gargeya S."/>
            <person name="Fitzgerald M."/>
            <person name="Haas B."/>
            <person name="Abouelleil A."/>
            <person name="Alvarado L."/>
            <person name="Arachchi H.M."/>
            <person name="Berlin A."/>
            <person name="Brown A."/>
            <person name="Chapman S.B."/>
            <person name="Chen Z."/>
            <person name="Dunbar C."/>
            <person name="Freedman E."/>
            <person name="Gearin G."/>
            <person name="Goldberg J."/>
            <person name="Griggs A."/>
            <person name="Gujja S."/>
            <person name="Heiman D."/>
            <person name="Howarth C."/>
            <person name="Larson L."/>
            <person name="Lui A."/>
            <person name="MacDonald P.J.P."/>
            <person name="Montmayeur A."/>
            <person name="Murphy C."/>
            <person name="Neiman D."/>
            <person name="Pearson M."/>
            <person name="Priest M."/>
            <person name="Roberts A."/>
            <person name="Saif S."/>
            <person name="Shea T."/>
            <person name="Shenoy N."/>
            <person name="Sisk P."/>
            <person name="Stolte C."/>
            <person name="Sykes S."/>
            <person name="Wortman J."/>
            <person name="Nusbaum C."/>
            <person name="Birren B."/>
        </authorList>
    </citation>
    <scope>NUCLEOTIDE SEQUENCE [LARGE SCALE GENOMIC DNA]</scope>
    <source>
        <strain evidence="1 2">7_3_47FAA</strain>
    </source>
</reference>
<comment type="caution">
    <text evidence="1">The sequence shown here is derived from an EMBL/GenBank/DDBJ whole genome shotgun (WGS) entry which is preliminary data.</text>
</comment>
<sequence>MVVAAAKAEEHEKRGVSLQRTAFRRDIITTLMLIMYNSIE</sequence>
<gene>
    <name evidence="1" type="ORF">HMPREF1015_02429</name>
</gene>
<protein>
    <submittedName>
        <fullName evidence="1">Uncharacterized protein</fullName>
    </submittedName>
</protein>
<evidence type="ECO:0000313" key="1">
    <source>
        <dbReference type="EMBL" id="EHL78152.1"/>
    </source>
</evidence>
<dbReference type="EMBL" id="ACWF01000090">
    <property type="protein sequence ID" value="EHL78152.1"/>
    <property type="molecule type" value="Genomic_DNA"/>
</dbReference>
<dbReference type="Proteomes" id="UP000011747">
    <property type="component" value="Unassembled WGS sequence"/>
</dbReference>
<accession>G9QL19</accession>
<keyword evidence="2" id="KW-1185">Reference proteome</keyword>
<evidence type="ECO:0000313" key="2">
    <source>
        <dbReference type="Proteomes" id="UP000011747"/>
    </source>
</evidence>